<evidence type="ECO:0000256" key="2">
    <source>
        <dbReference type="ARBA" id="ARBA00029447"/>
    </source>
</evidence>
<keyword evidence="3" id="KW-0807">Transducer</keyword>
<accession>A0AAX4HK83</accession>
<dbReference type="PROSITE" id="PS50111">
    <property type="entry name" value="CHEMOTAXIS_TRANSDUC_2"/>
    <property type="match status" value="1"/>
</dbReference>
<evidence type="ECO:0000256" key="3">
    <source>
        <dbReference type="PROSITE-ProRule" id="PRU00284"/>
    </source>
</evidence>
<dbReference type="RefSeq" id="WP_321390646.1">
    <property type="nucleotide sequence ID" value="NZ_CP139487.1"/>
</dbReference>
<dbReference type="PRINTS" id="PR00260">
    <property type="entry name" value="CHEMTRNSDUCR"/>
</dbReference>
<dbReference type="SUPFAM" id="SSF58104">
    <property type="entry name" value="Methyl-accepting chemotaxis protein (MCP) signaling domain"/>
    <property type="match status" value="1"/>
</dbReference>
<dbReference type="CDD" id="cd11386">
    <property type="entry name" value="MCP_signal"/>
    <property type="match status" value="1"/>
</dbReference>
<dbReference type="InterPro" id="IPR004090">
    <property type="entry name" value="Chemotax_Me-accpt_rcpt"/>
</dbReference>
<proteinExistence type="inferred from homology"/>
<evidence type="ECO:0000259" key="4">
    <source>
        <dbReference type="PROSITE" id="PS50111"/>
    </source>
</evidence>
<evidence type="ECO:0000256" key="1">
    <source>
        <dbReference type="ARBA" id="ARBA00004370"/>
    </source>
</evidence>
<sequence length="693" mass="76681">MSSALKMKTLSNEEVKTTLELESIYKALDSVQAIIEFDSEGFILSANKNFLKTLGYDLEEIQGKHHRIFCDLQYTESSEYKQFWERLNLGLSDQGEFCRVDKNGKEIWINASYNPVKDESGKVYKVIKFATNITKEKTLNAEFESKVNAIGRAQAVIEFNLDGTIITANENFLATVGYTLDEIKGQHHRMFCVPEYANSLTYRKFWEKLNRGEFESAEYKRLGRDGKEIWIQASYNPIFDMKGRVYKVVKFATDITAHKLMNAEYEGKVQAMSKAQAVIEFNLDGTVLTANDNFLVTLGYSMEEIKGKHHRMFCEKDYANTDEYKHFWEKLNRGEFDSGRYKRLSKDGKEIWIQASYNPIFDLNQKVYKVVKFASNITAQVEMEQSVQRKAHDDQKKVDVLLGQVNKAAAGDLTVDIAVQGNEALDQLASGVKKMIGDLREVISLVVNSVSSLSHSTGDISEKSTSVASGSQALGATVEEMNASVEELTASINLIAENTKSANLLAQTTQKEAEAGSEALKRSVEAMDLINKSSEDISEIVKVISEIAGQTNLLAFNAAIEAARAGEHGLGFSVVADEVRKLAERSSQATKEISKLIHESTKRVQQGSDISKEAGEAFKKIVSGVGKTGQSIAEISCAAEEQSSAAKEVSSSIAHIAEETEKSAIASESIANATKNLSTESKGLAQLVQKFVV</sequence>
<organism evidence="8 9">
    <name type="scientific">Peredibacter starrii</name>
    <dbReference type="NCBI Taxonomy" id="28202"/>
    <lineage>
        <taxon>Bacteria</taxon>
        <taxon>Pseudomonadati</taxon>
        <taxon>Bdellovibrionota</taxon>
        <taxon>Bacteriovoracia</taxon>
        <taxon>Bacteriovoracales</taxon>
        <taxon>Bacteriovoracaceae</taxon>
        <taxon>Peredibacter</taxon>
    </lineage>
</organism>
<dbReference type="GO" id="GO:0007165">
    <property type="term" value="P:signal transduction"/>
    <property type="evidence" value="ECO:0007669"/>
    <property type="project" value="UniProtKB-KW"/>
</dbReference>
<dbReference type="KEGG" id="psti:SOO65_13045"/>
<dbReference type="GO" id="GO:0006935">
    <property type="term" value="P:chemotaxis"/>
    <property type="evidence" value="ECO:0007669"/>
    <property type="project" value="InterPro"/>
</dbReference>
<evidence type="ECO:0000259" key="5">
    <source>
        <dbReference type="PROSITE" id="PS50112"/>
    </source>
</evidence>
<feature type="domain" description="PAC" evidence="6">
    <location>
        <begin position="337"/>
        <end position="389"/>
    </location>
</feature>
<dbReference type="InterPro" id="IPR004089">
    <property type="entry name" value="MCPsignal_dom"/>
</dbReference>
<dbReference type="FunFam" id="1.10.287.950:FF:000001">
    <property type="entry name" value="Methyl-accepting chemotaxis sensory transducer"/>
    <property type="match status" value="1"/>
</dbReference>
<dbReference type="InterPro" id="IPR050903">
    <property type="entry name" value="Bact_Chemotaxis_MeTrfase"/>
</dbReference>
<dbReference type="Pfam" id="PF08447">
    <property type="entry name" value="PAS_3"/>
    <property type="match status" value="3"/>
</dbReference>
<dbReference type="InterPro" id="IPR001610">
    <property type="entry name" value="PAC"/>
</dbReference>
<gene>
    <name evidence="8" type="ORF">SOO65_13045</name>
</gene>
<dbReference type="SMART" id="SM00091">
    <property type="entry name" value="PAS"/>
    <property type="match status" value="3"/>
</dbReference>
<dbReference type="InterPro" id="IPR000014">
    <property type="entry name" value="PAS"/>
</dbReference>
<evidence type="ECO:0000259" key="6">
    <source>
        <dbReference type="PROSITE" id="PS50113"/>
    </source>
</evidence>
<dbReference type="PROSITE" id="PS50885">
    <property type="entry name" value="HAMP"/>
    <property type="match status" value="1"/>
</dbReference>
<dbReference type="PANTHER" id="PTHR24422">
    <property type="entry name" value="CHEMOTAXIS PROTEIN METHYLTRANSFERASE"/>
    <property type="match status" value="1"/>
</dbReference>
<dbReference type="GO" id="GO:0016020">
    <property type="term" value="C:membrane"/>
    <property type="evidence" value="ECO:0007669"/>
    <property type="project" value="UniProtKB-SubCell"/>
</dbReference>
<reference evidence="8 9" key="1">
    <citation type="submission" date="2023-11" db="EMBL/GenBank/DDBJ databases">
        <title>Peredibacter starrii A3.12.</title>
        <authorList>
            <person name="Mitchell R.J."/>
        </authorList>
    </citation>
    <scope>NUCLEOTIDE SEQUENCE [LARGE SCALE GENOMIC DNA]</scope>
    <source>
        <strain evidence="8 9">A3.12</strain>
    </source>
</reference>
<comment type="similarity">
    <text evidence="2">Belongs to the methyl-accepting chemotaxis (MCP) protein family.</text>
</comment>
<dbReference type="InterPro" id="IPR013655">
    <property type="entry name" value="PAS_fold_3"/>
</dbReference>
<dbReference type="InterPro" id="IPR035965">
    <property type="entry name" value="PAS-like_dom_sf"/>
</dbReference>
<evidence type="ECO:0000313" key="9">
    <source>
        <dbReference type="Proteomes" id="UP001324634"/>
    </source>
</evidence>
<dbReference type="EMBL" id="CP139487">
    <property type="protein sequence ID" value="WPU63616.1"/>
    <property type="molecule type" value="Genomic_DNA"/>
</dbReference>
<dbReference type="GO" id="GO:0004888">
    <property type="term" value="F:transmembrane signaling receptor activity"/>
    <property type="evidence" value="ECO:0007669"/>
    <property type="project" value="InterPro"/>
</dbReference>
<dbReference type="AlphaFoldDB" id="A0AAX4HK83"/>
<dbReference type="CDD" id="cd00130">
    <property type="entry name" value="PAS"/>
    <property type="match status" value="3"/>
</dbReference>
<dbReference type="PROSITE" id="PS50113">
    <property type="entry name" value="PAC"/>
    <property type="match status" value="3"/>
</dbReference>
<evidence type="ECO:0000313" key="8">
    <source>
        <dbReference type="EMBL" id="WPU63616.1"/>
    </source>
</evidence>
<keyword evidence="9" id="KW-1185">Reference proteome</keyword>
<feature type="domain" description="HAMP" evidence="7">
    <location>
        <begin position="398"/>
        <end position="444"/>
    </location>
</feature>
<dbReference type="Proteomes" id="UP001324634">
    <property type="component" value="Chromosome"/>
</dbReference>
<dbReference type="PANTHER" id="PTHR24422:SF10">
    <property type="entry name" value="CHEMOTAXIS PROTEIN METHYLTRANSFERASE 2"/>
    <property type="match status" value="1"/>
</dbReference>
<feature type="domain" description="PAC" evidence="6">
    <location>
        <begin position="215"/>
        <end position="267"/>
    </location>
</feature>
<feature type="domain" description="PAS" evidence="5">
    <location>
        <begin position="20"/>
        <end position="94"/>
    </location>
</feature>
<dbReference type="InterPro" id="IPR003660">
    <property type="entry name" value="HAMP_dom"/>
</dbReference>
<dbReference type="Gene3D" id="1.10.287.950">
    <property type="entry name" value="Methyl-accepting chemotaxis protein"/>
    <property type="match status" value="1"/>
</dbReference>
<name>A0AAX4HK83_9BACT</name>
<feature type="domain" description="PAS" evidence="5">
    <location>
        <begin position="278"/>
        <end position="308"/>
    </location>
</feature>
<dbReference type="Gene3D" id="3.30.450.20">
    <property type="entry name" value="PAS domain"/>
    <property type="match status" value="3"/>
</dbReference>
<dbReference type="SUPFAM" id="SSF55785">
    <property type="entry name" value="PYP-like sensor domain (PAS domain)"/>
    <property type="match status" value="3"/>
</dbReference>
<dbReference type="SMART" id="SM00086">
    <property type="entry name" value="PAC"/>
    <property type="match status" value="3"/>
</dbReference>
<dbReference type="NCBIfam" id="TIGR00229">
    <property type="entry name" value="sensory_box"/>
    <property type="match status" value="3"/>
</dbReference>
<dbReference type="PROSITE" id="PS50112">
    <property type="entry name" value="PAS"/>
    <property type="match status" value="2"/>
</dbReference>
<protein>
    <submittedName>
        <fullName evidence="8">PAS domain S-box protein</fullName>
    </submittedName>
</protein>
<feature type="domain" description="Methyl-accepting transducer" evidence="4">
    <location>
        <begin position="449"/>
        <end position="671"/>
    </location>
</feature>
<dbReference type="InterPro" id="IPR000700">
    <property type="entry name" value="PAS-assoc_C"/>
</dbReference>
<dbReference type="Pfam" id="PF00015">
    <property type="entry name" value="MCPsignal"/>
    <property type="match status" value="1"/>
</dbReference>
<dbReference type="SMART" id="SM00283">
    <property type="entry name" value="MA"/>
    <property type="match status" value="1"/>
</dbReference>
<evidence type="ECO:0000259" key="7">
    <source>
        <dbReference type="PROSITE" id="PS50885"/>
    </source>
</evidence>
<comment type="subcellular location">
    <subcellularLocation>
        <location evidence="1">Membrane</location>
    </subcellularLocation>
</comment>
<feature type="domain" description="PAC" evidence="6">
    <location>
        <begin position="93"/>
        <end position="145"/>
    </location>
</feature>